<dbReference type="Proteomes" id="UP001281656">
    <property type="component" value="Unassembled WGS sequence"/>
</dbReference>
<comment type="caution">
    <text evidence="1">The sequence shown here is derived from an EMBL/GenBank/DDBJ whole genome shotgun (WGS) entry which is preliminary data.</text>
</comment>
<dbReference type="EMBL" id="JARUJP010000008">
    <property type="protein sequence ID" value="MDW8801284.1"/>
    <property type="molecule type" value="Genomic_DNA"/>
</dbReference>
<dbReference type="Pfam" id="PF08812">
    <property type="entry name" value="YtxC"/>
    <property type="match status" value="1"/>
</dbReference>
<dbReference type="InterPro" id="IPR014199">
    <property type="entry name" value="Spore_YtxC"/>
</dbReference>
<dbReference type="RefSeq" id="WP_318797915.1">
    <property type="nucleotide sequence ID" value="NZ_JARUJP010000008.1"/>
</dbReference>
<dbReference type="NCBIfam" id="TIGR02834">
    <property type="entry name" value="spo_ytxC"/>
    <property type="match status" value="1"/>
</dbReference>
<keyword evidence="2" id="KW-1185">Reference proteome</keyword>
<protein>
    <submittedName>
        <fullName evidence="1">Sporulation protein YtxC</fullName>
    </submittedName>
</protein>
<name>A0ABU4JTM1_9CLOT</name>
<accession>A0ABU4JTM1</accession>
<sequence length="299" mass="35184">MLLLTVVYDREKEDIIHGINDIKEYFKSKNIVIGISESIESNTHFVKIFCEEEISAKLRNMFNIHVANILYNVVIDEFYRKDMMSFLSDTYFFLKYDELKEIKDSSVEILKGEGGIVDESSIYCMNKRNNIIDKIVECIGENKEINIKGFITFRMKDLKDDLEAIIDKVVEKYMVEKEYNEFIKLLKYFVEIQESKIDLVNIEIDSQGKYVVKDKNSNDITEMLFSDLNDLRYRENTNAEDMIISILITNSPEKIVIHCVENCRNNELIDTVKKVFTDRVEFCDNCKSCKQIRQSIHRV</sequence>
<evidence type="ECO:0000313" key="1">
    <source>
        <dbReference type="EMBL" id="MDW8801284.1"/>
    </source>
</evidence>
<reference evidence="1 2" key="1">
    <citation type="submission" date="2023-04" db="EMBL/GenBank/DDBJ databases">
        <title>Clostridium tannerae sp. nov., isolated from the fecal material of an alpaca.</title>
        <authorList>
            <person name="Miller S."/>
            <person name="Hendry M."/>
            <person name="King J."/>
            <person name="Sankaranarayanan K."/>
            <person name="Lawson P.A."/>
        </authorList>
    </citation>
    <scope>NUCLEOTIDE SEQUENCE [LARGE SCALE GENOMIC DNA]</scope>
    <source>
        <strain evidence="1 2">A1-XYC3</strain>
    </source>
</reference>
<proteinExistence type="predicted"/>
<evidence type="ECO:0000313" key="2">
    <source>
        <dbReference type="Proteomes" id="UP001281656"/>
    </source>
</evidence>
<gene>
    <name evidence="1" type="primary">ytxC</name>
    <name evidence="1" type="ORF">P8V03_08970</name>
</gene>
<organism evidence="1 2">
    <name type="scientific">Clostridium tanneri</name>
    <dbReference type="NCBI Taxonomy" id="3037988"/>
    <lineage>
        <taxon>Bacteria</taxon>
        <taxon>Bacillati</taxon>
        <taxon>Bacillota</taxon>
        <taxon>Clostridia</taxon>
        <taxon>Eubacteriales</taxon>
        <taxon>Clostridiaceae</taxon>
        <taxon>Clostridium</taxon>
    </lineage>
</organism>